<feature type="DNA-binding region" description="OmpR/PhoB-type" evidence="4">
    <location>
        <begin position="1"/>
        <end position="98"/>
    </location>
</feature>
<dbReference type="AlphaFoldDB" id="W4L6T7"/>
<dbReference type="Proteomes" id="UP000019141">
    <property type="component" value="Unassembled WGS sequence"/>
</dbReference>
<evidence type="ECO:0000256" key="2">
    <source>
        <dbReference type="ARBA" id="ARBA00022840"/>
    </source>
</evidence>
<evidence type="ECO:0000256" key="1">
    <source>
        <dbReference type="ARBA" id="ARBA00022741"/>
    </source>
</evidence>
<comment type="caution">
    <text evidence="8">The sequence shown here is derived from an EMBL/GenBank/DDBJ whole genome shotgun (WGS) entry which is preliminary data.</text>
</comment>
<dbReference type="GO" id="GO:0000160">
    <property type="term" value="P:phosphorelay signal transduction system"/>
    <property type="evidence" value="ECO:0007669"/>
    <property type="project" value="InterPro"/>
</dbReference>
<dbReference type="InterPro" id="IPR029787">
    <property type="entry name" value="Nucleotide_cyclase"/>
</dbReference>
<dbReference type="EMBL" id="AZHW01001246">
    <property type="protein sequence ID" value="ETW93385.1"/>
    <property type="molecule type" value="Genomic_DNA"/>
</dbReference>
<dbReference type="CDD" id="cd07302">
    <property type="entry name" value="CHD"/>
    <property type="match status" value="1"/>
</dbReference>
<dbReference type="InterPro" id="IPR001054">
    <property type="entry name" value="A/G_cyclase"/>
</dbReference>
<dbReference type="SUPFAM" id="SSF46894">
    <property type="entry name" value="C-terminal effector domain of the bipartite response regulators"/>
    <property type="match status" value="1"/>
</dbReference>
<dbReference type="SUPFAM" id="SSF52540">
    <property type="entry name" value="P-loop containing nucleoside triphosphate hydrolases"/>
    <property type="match status" value="1"/>
</dbReference>
<evidence type="ECO:0008006" key="10">
    <source>
        <dbReference type="Google" id="ProtNLM"/>
    </source>
</evidence>
<dbReference type="GO" id="GO:0005524">
    <property type="term" value="F:ATP binding"/>
    <property type="evidence" value="ECO:0007669"/>
    <property type="project" value="UniProtKB-KW"/>
</dbReference>
<evidence type="ECO:0000313" key="8">
    <source>
        <dbReference type="EMBL" id="ETW93385.1"/>
    </source>
</evidence>
<dbReference type="SUPFAM" id="SSF48452">
    <property type="entry name" value="TPR-like"/>
    <property type="match status" value="1"/>
</dbReference>
<keyword evidence="1" id="KW-0547">Nucleotide-binding</keyword>
<dbReference type="GO" id="GO:0005737">
    <property type="term" value="C:cytoplasm"/>
    <property type="evidence" value="ECO:0007669"/>
    <property type="project" value="TreeGrafter"/>
</dbReference>
<evidence type="ECO:0000259" key="6">
    <source>
        <dbReference type="PROSITE" id="PS50125"/>
    </source>
</evidence>
<dbReference type="SMART" id="SM00862">
    <property type="entry name" value="Trans_reg_C"/>
    <property type="match status" value="1"/>
</dbReference>
<dbReference type="InterPro" id="IPR041664">
    <property type="entry name" value="AAA_16"/>
</dbReference>
<dbReference type="GO" id="GO:0006355">
    <property type="term" value="P:regulation of DNA-templated transcription"/>
    <property type="evidence" value="ECO:0007669"/>
    <property type="project" value="InterPro"/>
</dbReference>
<dbReference type="PATRIC" id="fig|1429438.4.peg.7392"/>
<gene>
    <name evidence="8" type="ORF">ETSY1_39455</name>
</gene>
<feature type="domain" description="Guanylate cyclase" evidence="6">
    <location>
        <begin position="163"/>
        <end position="295"/>
    </location>
</feature>
<dbReference type="InterPro" id="IPR001867">
    <property type="entry name" value="OmpR/PhoB-type_DNA-bd"/>
</dbReference>
<evidence type="ECO:0000259" key="7">
    <source>
        <dbReference type="PROSITE" id="PS51755"/>
    </source>
</evidence>
<dbReference type="CDD" id="cd00383">
    <property type="entry name" value="trans_reg_C"/>
    <property type="match status" value="1"/>
</dbReference>
<dbReference type="InterPro" id="IPR011990">
    <property type="entry name" value="TPR-like_helical_dom_sf"/>
</dbReference>
<dbReference type="GO" id="GO:0003677">
    <property type="term" value="F:DNA binding"/>
    <property type="evidence" value="ECO:0007669"/>
    <property type="project" value="UniProtKB-UniRule"/>
</dbReference>
<evidence type="ECO:0000256" key="3">
    <source>
        <dbReference type="ARBA" id="ARBA00023125"/>
    </source>
</evidence>
<feature type="compositionally biased region" description="Low complexity" evidence="5">
    <location>
        <begin position="128"/>
        <end position="139"/>
    </location>
</feature>
<accession>W4L6T7</accession>
<keyword evidence="2" id="KW-0067">ATP-binding</keyword>
<reference evidence="8 9" key="1">
    <citation type="journal article" date="2014" name="Nature">
        <title>An environmental bacterial taxon with a large and distinct metabolic repertoire.</title>
        <authorList>
            <person name="Wilson M.C."/>
            <person name="Mori T."/>
            <person name="Ruckert C."/>
            <person name="Uria A.R."/>
            <person name="Helf M.J."/>
            <person name="Takada K."/>
            <person name="Gernert C."/>
            <person name="Steffens U.A."/>
            <person name="Heycke N."/>
            <person name="Schmitt S."/>
            <person name="Rinke C."/>
            <person name="Helfrich E.J."/>
            <person name="Brachmann A.O."/>
            <person name="Gurgui C."/>
            <person name="Wakimoto T."/>
            <person name="Kracht M."/>
            <person name="Crusemann M."/>
            <person name="Hentschel U."/>
            <person name="Abe I."/>
            <person name="Matsunaga S."/>
            <person name="Kalinowski J."/>
            <person name="Takeyama H."/>
            <person name="Piel J."/>
        </authorList>
    </citation>
    <scope>NUCLEOTIDE SEQUENCE [LARGE SCALE GENOMIC DNA]</scope>
    <source>
        <strain evidence="9">TSY1</strain>
    </source>
</reference>
<evidence type="ECO:0000256" key="4">
    <source>
        <dbReference type="PROSITE-ProRule" id="PRU01091"/>
    </source>
</evidence>
<organism evidence="8 9">
    <name type="scientific">Entotheonella factor</name>
    <dbReference type="NCBI Taxonomy" id="1429438"/>
    <lineage>
        <taxon>Bacteria</taxon>
        <taxon>Pseudomonadati</taxon>
        <taxon>Nitrospinota/Tectimicrobiota group</taxon>
        <taxon>Candidatus Tectimicrobiota</taxon>
        <taxon>Candidatus Entotheonellia</taxon>
        <taxon>Candidatus Entotheonellales</taxon>
        <taxon>Candidatus Entotheonellaceae</taxon>
        <taxon>Candidatus Entotheonella</taxon>
    </lineage>
</organism>
<dbReference type="SUPFAM" id="SSF55073">
    <property type="entry name" value="Nucleotide cyclase"/>
    <property type="match status" value="1"/>
</dbReference>
<sequence length="1119" mass="123744">MIYQFYDYIFDSDRNEMRRSGEVVHVRPQVLAVLRYLLEHRHRVVSRDELFEQCWPESYVSDATLTSCLRRVREVIGQTQRGPTLIATRHRRGYQFVAEVTELAETASVMSEVQAASPMTPEGRSGTSSSAASEAAVPMAEPVAPHAALPPDVMAEPERRHLTVLSCRLADAEHFGQQLDPEDFYDLMQTFRATALAVITPYEGHVAQNIDHGILVYFGYPQAHEDAAQRAVRSGLALVEALGRAVSPGLAGGQAQVAVRVGIDSGIVLVSSGAGTGAQPGLAMGSALTRTVELSQLARPGTVVISGATAQLVDGYFDCKVVYDVALKEQLEPQVAYEVLGESTMQTRIEVGLARGLTPFVGREAELAVLRDRWTYVQEGMGQVVILRGEAGIGKSRLLHVLKELVVDEEPEPLECRCSPYHQHSALYPARDLLQRVLQVHPAASSDDHLDALEAFLQPYPLSLDESVQLSAELLSLPIPEGRYTPLTLAPQRQRERTLDLLSTLLVAQASTSPILLIVEDLHWADPSTLEFLERLMGQVPTTAILVILTCRPAFEAPWSEPTWMTSMTLNRLSLAQCYQMIEQVTSGKVFSEEVTQQLAEKMDGVPLFVEELTRTVLETGQFEETAAGYELVGELSDLSIPSTLHDSLMARLDRLETAKEIAQWGSVLGREFTYELIEHVVPHEEDVLQAGLDRLVASELMFQRGLGSQAQYRFKHALVQDVAYQSLRRRTRQESHERIAQVLASQFPETAEAQPELLAYHYTQAGENEIAVMYWQRAGHRAQQASAYQEAVAHLTQGMALLEMQPEMPERLEQELEYQVALGAALNATKGYTAPEVEHAYARAHVLCQQLGETPKLIPALRGLILYDLNRWDLEQAYQLGQQLLKLVETQPDPALLMIPYNLLGQIFYWWGAPVSAQAYHAQVLAIYNAQAHRAQALRYTVDPGVGAHIFLAWETWQLGYPDRALQHSQTALAMAQEESHPWSLAMALCGSGLLHWSRGEVLAAHERSAATITLATKQGLVQWLCVGMIVHGMTLVRKGENELGIAKIRQGLDRVLATGSKLFQPNFLSMLAGAYGEAGDLEKGLSLLAKALTLIDNTETGSYSIRPSSTASRAYCF</sequence>
<dbReference type="Pfam" id="PF00486">
    <property type="entry name" value="Trans_reg_C"/>
    <property type="match status" value="1"/>
</dbReference>
<dbReference type="HOGENOM" id="CLU_004435_3_0_7"/>
<evidence type="ECO:0000256" key="5">
    <source>
        <dbReference type="SAM" id="MobiDB-lite"/>
    </source>
</evidence>
<feature type="domain" description="OmpR/PhoB-type" evidence="7">
    <location>
        <begin position="1"/>
        <end position="98"/>
    </location>
</feature>
<dbReference type="PANTHER" id="PTHR16305">
    <property type="entry name" value="TESTICULAR SOLUBLE ADENYLYL CYCLASE"/>
    <property type="match status" value="1"/>
</dbReference>
<dbReference type="GO" id="GO:0009190">
    <property type="term" value="P:cyclic nucleotide biosynthetic process"/>
    <property type="evidence" value="ECO:0007669"/>
    <property type="project" value="InterPro"/>
</dbReference>
<keyword evidence="9" id="KW-1185">Reference proteome</keyword>
<dbReference type="Gene3D" id="1.10.10.10">
    <property type="entry name" value="Winged helix-like DNA-binding domain superfamily/Winged helix DNA-binding domain"/>
    <property type="match status" value="1"/>
</dbReference>
<proteinExistence type="predicted"/>
<dbReference type="InterPro" id="IPR016032">
    <property type="entry name" value="Sig_transdc_resp-reg_C-effctor"/>
</dbReference>
<dbReference type="PROSITE" id="PS50125">
    <property type="entry name" value="GUANYLATE_CYCLASE_2"/>
    <property type="match status" value="1"/>
</dbReference>
<dbReference type="InterPro" id="IPR027417">
    <property type="entry name" value="P-loop_NTPase"/>
</dbReference>
<dbReference type="PANTHER" id="PTHR16305:SF28">
    <property type="entry name" value="GUANYLATE CYCLASE DOMAIN-CONTAINING PROTEIN"/>
    <property type="match status" value="1"/>
</dbReference>
<dbReference type="Pfam" id="PF13191">
    <property type="entry name" value="AAA_16"/>
    <property type="match status" value="1"/>
</dbReference>
<name>W4L6T7_ENTF1</name>
<dbReference type="InterPro" id="IPR036388">
    <property type="entry name" value="WH-like_DNA-bd_sf"/>
</dbReference>
<keyword evidence="3 4" id="KW-0238">DNA-binding</keyword>
<dbReference type="Gene3D" id="1.25.40.10">
    <property type="entry name" value="Tetratricopeptide repeat domain"/>
    <property type="match status" value="1"/>
</dbReference>
<dbReference type="PROSITE" id="PS51755">
    <property type="entry name" value="OMPR_PHOB"/>
    <property type="match status" value="1"/>
</dbReference>
<feature type="region of interest" description="Disordered" evidence="5">
    <location>
        <begin position="114"/>
        <end position="139"/>
    </location>
</feature>
<dbReference type="Gene3D" id="3.30.70.1230">
    <property type="entry name" value="Nucleotide cyclase"/>
    <property type="match status" value="1"/>
</dbReference>
<dbReference type="GO" id="GO:0004016">
    <property type="term" value="F:adenylate cyclase activity"/>
    <property type="evidence" value="ECO:0007669"/>
    <property type="project" value="TreeGrafter"/>
</dbReference>
<evidence type="ECO:0000313" key="9">
    <source>
        <dbReference type="Proteomes" id="UP000019141"/>
    </source>
</evidence>
<protein>
    <recommendedName>
        <fullName evidence="10">OmpR/PhoB-type domain-containing protein</fullName>
    </recommendedName>
</protein>